<keyword evidence="3" id="KW-1185">Reference proteome</keyword>
<sequence length="313" mass="36002">MSRVEELKKSRDSLSVKFLEFTRVVSKGKVAVFFEGEDEKYYSIRINTICPSIVWAGVNCKGKSNVVDMRGRIRLHETYKNYSCLFFVDSDFDDNSALSGLPDIYTTPCYSVENLYVTDSAFARVLSSEFGVSETNDENMCFEACMSKYRDIKSQYINAIEGFNLLIREIRLMERTGDLVGRLNINNVSIDDLISIGFSGITKVYAELSPNTIFPELAEGLEINLEKSKEYFKDKNGEFWYRGKQNLDFFRIFLSKLKKDRCSKEGREIFQNKGNVKLQLTKSNVISELSQYAETPECLRVFLESFEVRNQVA</sequence>
<proteinExistence type="predicted"/>
<keyword evidence="2" id="KW-0614">Plasmid</keyword>
<dbReference type="RefSeq" id="WP_208844623.1">
    <property type="nucleotide sequence ID" value="NZ_CP072134.1"/>
</dbReference>
<gene>
    <name evidence="2" type="ORF">J5O05_17255</name>
</gene>
<evidence type="ECO:0000313" key="2">
    <source>
        <dbReference type="EMBL" id="QTH73004.1"/>
    </source>
</evidence>
<feature type="domain" description="DUF4435" evidence="1">
    <location>
        <begin position="29"/>
        <end position="263"/>
    </location>
</feature>
<accession>A0A975DJW9</accession>
<dbReference type="EMBL" id="CP072134">
    <property type="protein sequence ID" value="QTH73004.1"/>
    <property type="molecule type" value="Genomic_DNA"/>
</dbReference>
<evidence type="ECO:0000313" key="3">
    <source>
        <dbReference type="Proteomes" id="UP000664904"/>
    </source>
</evidence>
<dbReference type="KEGG" id="pxi:J5O05_17255"/>
<organism evidence="2 3">
    <name type="scientific">Pseudoalteromonas xiamenensis</name>
    <dbReference type="NCBI Taxonomy" id="882626"/>
    <lineage>
        <taxon>Bacteria</taxon>
        <taxon>Pseudomonadati</taxon>
        <taxon>Pseudomonadota</taxon>
        <taxon>Gammaproteobacteria</taxon>
        <taxon>Alteromonadales</taxon>
        <taxon>Pseudoalteromonadaceae</taxon>
        <taxon>Pseudoalteromonas</taxon>
    </lineage>
</organism>
<reference evidence="2" key="1">
    <citation type="submission" date="2021-03" db="EMBL/GenBank/DDBJ databases">
        <title>Complete Genome of Pseudoalteromonas xiamenensis STKMTI.2, a new potential marine bacterium producing anti-Vibrio compounds.</title>
        <authorList>
            <person name="Handayani D.P."/>
            <person name="Isnansetyo A."/>
            <person name="Istiqomah I."/>
            <person name="Jumina J."/>
        </authorList>
    </citation>
    <scope>NUCLEOTIDE SEQUENCE</scope>
    <source>
        <strain evidence="2">STKMTI.2</strain>
        <plasmid evidence="2">unnamed4</plasmid>
    </source>
</reference>
<name>A0A975DJW9_9GAMM</name>
<evidence type="ECO:0000259" key="1">
    <source>
        <dbReference type="Pfam" id="PF14491"/>
    </source>
</evidence>
<dbReference type="InterPro" id="IPR029492">
    <property type="entry name" value="DUF4435"/>
</dbReference>
<dbReference type="Proteomes" id="UP000664904">
    <property type="component" value="Plasmid unnamed4"/>
</dbReference>
<dbReference type="Pfam" id="PF14491">
    <property type="entry name" value="DUF4435"/>
    <property type="match status" value="1"/>
</dbReference>
<geneLocation type="plasmid" evidence="2 3">
    <name>unnamed4</name>
</geneLocation>
<dbReference type="AlphaFoldDB" id="A0A975DJW9"/>
<protein>
    <submittedName>
        <fullName evidence="2">DUF4435 domain-containing protein</fullName>
    </submittedName>
</protein>